<reference evidence="3" key="1">
    <citation type="journal article" date="2017" name="Science">
        <title>Giant viruses with an expanded complement of translation system components.</title>
        <authorList>
            <person name="Schulz F."/>
            <person name="Yutin N."/>
            <person name="Ivanova N.N."/>
            <person name="Ortega D.R."/>
            <person name="Lee T.K."/>
            <person name="Vierheilig J."/>
            <person name="Daims H."/>
            <person name="Horn M."/>
            <person name="Wagner M."/>
            <person name="Jensen G.J."/>
            <person name="Kyrpides N.C."/>
            <person name="Koonin E.V."/>
            <person name="Woyke T."/>
        </authorList>
    </citation>
    <scope>NUCLEOTIDE SEQUENCE</scope>
    <source>
        <strain evidence="3">HKV1</strain>
    </source>
</reference>
<protein>
    <submittedName>
        <fullName evidence="3">Uncharacterized protein</fullName>
    </submittedName>
</protein>
<evidence type="ECO:0000256" key="2">
    <source>
        <dbReference type="SAM" id="Phobius"/>
    </source>
</evidence>
<feature type="compositionally biased region" description="Low complexity" evidence="1">
    <location>
        <begin position="245"/>
        <end position="258"/>
    </location>
</feature>
<evidence type="ECO:0000313" key="3">
    <source>
        <dbReference type="EMBL" id="ARF10249.1"/>
    </source>
</evidence>
<accession>A0A1V0SEU9</accession>
<keyword evidence="2" id="KW-0472">Membrane</keyword>
<dbReference type="EMBL" id="KY684103">
    <property type="protein sequence ID" value="ARF10249.1"/>
    <property type="molecule type" value="Genomic_DNA"/>
</dbReference>
<feature type="transmembrane region" description="Helical" evidence="2">
    <location>
        <begin position="294"/>
        <end position="319"/>
    </location>
</feature>
<proteinExistence type="predicted"/>
<gene>
    <name evidence="3" type="ORF">Hokovirus_1_128</name>
</gene>
<sequence length="322" mass="34313">MGGSESKASSSQKQKTSVTNKSKLNVMNENINKTIVKSIIKNSQECANKNKQAQIIKIDNVTTTGGINFDFTQMQDSNVNFSCLQNVNVQSSIVTDITNSVLGQINNTYDTNVLQKFNSTLKANSKNGFLQMPFNKSSSSTDSKQESKVKISNDINNNLKNIVKNLVNVSFNSETIATLVSKIYQSQKILLGNLQTGSEGVTINANQEQTAKIVLKSVQDSGVASEVTSRLMNILDVQVKNDVGSSSDTSQTSSGTSTAENDGPLESLGNLLTAPLDALLSGLGLGSIGGAGASIVYCSVSCCICICCIIILMFIFGLFGKK</sequence>
<name>A0A1V0SEU9_9VIRU</name>
<organism evidence="3">
    <name type="scientific">Hokovirus HKV1</name>
    <dbReference type="NCBI Taxonomy" id="1977638"/>
    <lineage>
        <taxon>Viruses</taxon>
        <taxon>Varidnaviria</taxon>
        <taxon>Bamfordvirae</taxon>
        <taxon>Nucleocytoviricota</taxon>
        <taxon>Megaviricetes</taxon>
        <taxon>Imitervirales</taxon>
        <taxon>Mimiviridae</taxon>
        <taxon>Klosneuvirinae</taxon>
        <taxon>Hokovirus</taxon>
    </lineage>
</organism>
<feature type="region of interest" description="Disordered" evidence="1">
    <location>
        <begin position="242"/>
        <end position="264"/>
    </location>
</feature>
<keyword evidence="2" id="KW-0812">Transmembrane</keyword>
<evidence type="ECO:0000256" key="1">
    <source>
        <dbReference type="SAM" id="MobiDB-lite"/>
    </source>
</evidence>
<feature type="region of interest" description="Disordered" evidence="1">
    <location>
        <begin position="1"/>
        <end position="22"/>
    </location>
</feature>
<keyword evidence="2" id="KW-1133">Transmembrane helix</keyword>